<evidence type="ECO:0000256" key="5">
    <source>
        <dbReference type="ARBA" id="ARBA00023136"/>
    </source>
</evidence>
<evidence type="ECO:0000259" key="6">
    <source>
        <dbReference type="PROSITE" id="PS50893"/>
    </source>
</evidence>
<dbReference type="GO" id="GO:0055052">
    <property type="term" value="C:ATP-binding cassette (ABC) transporter complex, substrate-binding subunit-containing"/>
    <property type="evidence" value="ECO:0007669"/>
    <property type="project" value="TreeGrafter"/>
</dbReference>
<dbReference type="InterPro" id="IPR047641">
    <property type="entry name" value="ABC_transpr_MalK/UgpC-like"/>
</dbReference>
<dbReference type="InterPro" id="IPR003593">
    <property type="entry name" value="AAA+_ATPase"/>
</dbReference>
<dbReference type="EMBL" id="MGAU01000032">
    <property type="protein sequence ID" value="OGK54435.1"/>
    <property type="molecule type" value="Genomic_DNA"/>
</dbReference>
<evidence type="ECO:0000313" key="7">
    <source>
        <dbReference type="EMBL" id="OGK54435.1"/>
    </source>
</evidence>
<dbReference type="PANTHER" id="PTHR43875">
    <property type="entry name" value="MALTODEXTRIN IMPORT ATP-BINDING PROTEIN MSMX"/>
    <property type="match status" value="1"/>
</dbReference>
<dbReference type="SMART" id="SM00382">
    <property type="entry name" value="AAA"/>
    <property type="match status" value="1"/>
</dbReference>
<dbReference type="PROSITE" id="PS50893">
    <property type="entry name" value="ABC_TRANSPORTER_2"/>
    <property type="match status" value="1"/>
</dbReference>
<dbReference type="Proteomes" id="UP000178486">
    <property type="component" value="Unassembled WGS sequence"/>
</dbReference>
<dbReference type="InterPro" id="IPR003439">
    <property type="entry name" value="ABC_transporter-like_ATP-bd"/>
</dbReference>
<feature type="domain" description="ABC transporter" evidence="6">
    <location>
        <begin position="11"/>
        <end position="229"/>
    </location>
</feature>
<dbReference type="GO" id="GO:0016887">
    <property type="term" value="F:ATP hydrolysis activity"/>
    <property type="evidence" value="ECO:0007669"/>
    <property type="project" value="InterPro"/>
</dbReference>
<dbReference type="GO" id="GO:0005524">
    <property type="term" value="F:ATP binding"/>
    <property type="evidence" value="ECO:0007669"/>
    <property type="project" value="UniProtKB-KW"/>
</dbReference>
<name>A0A1F7JFQ9_9BACT</name>
<keyword evidence="1" id="KW-1003">Cell membrane</keyword>
<accession>A0A1F7JFQ9</accession>
<proteinExistence type="predicted"/>
<dbReference type="Gene3D" id="3.40.50.300">
    <property type="entry name" value="P-loop containing nucleotide triphosphate hydrolases"/>
    <property type="match status" value="1"/>
</dbReference>
<gene>
    <name evidence="7" type="ORF">A3B56_00010</name>
</gene>
<keyword evidence="5" id="KW-0472">Membrane</keyword>
<dbReference type="Pfam" id="PF00005">
    <property type="entry name" value="ABC_tran"/>
    <property type="match status" value="1"/>
</dbReference>
<dbReference type="SUPFAM" id="SSF52540">
    <property type="entry name" value="P-loop containing nucleoside triphosphate hydrolases"/>
    <property type="match status" value="1"/>
</dbReference>
<evidence type="ECO:0000313" key="8">
    <source>
        <dbReference type="Proteomes" id="UP000178486"/>
    </source>
</evidence>
<dbReference type="InterPro" id="IPR027417">
    <property type="entry name" value="P-loop_NTPase"/>
</dbReference>
<keyword evidence="4" id="KW-1278">Translocase</keyword>
<reference evidence="7 8" key="1">
    <citation type="journal article" date="2016" name="Nat. Commun.">
        <title>Thousands of microbial genomes shed light on interconnected biogeochemical processes in an aquifer system.</title>
        <authorList>
            <person name="Anantharaman K."/>
            <person name="Brown C.T."/>
            <person name="Hug L.A."/>
            <person name="Sharon I."/>
            <person name="Castelle C.J."/>
            <person name="Probst A.J."/>
            <person name="Thomas B.C."/>
            <person name="Singh A."/>
            <person name="Wilkins M.J."/>
            <person name="Karaoz U."/>
            <person name="Brodie E.L."/>
            <person name="Williams K.H."/>
            <person name="Hubbard S.S."/>
            <person name="Banfield J.F."/>
        </authorList>
    </citation>
    <scope>NUCLEOTIDE SEQUENCE [LARGE SCALE GENOMIC DNA]</scope>
</reference>
<protein>
    <recommendedName>
        <fullName evidence="6">ABC transporter domain-containing protein</fullName>
    </recommendedName>
</protein>
<evidence type="ECO:0000256" key="3">
    <source>
        <dbReference type="ARBA" id="ARBA00022840"/>
    </source>
</evidence>
<keyword evidence="2" id="KW-0547">Nucleotide-binding</keyword>
<evidence type="ECO:0000256" key="1">
    <source>
        <dbReference type="ARBA" id="ARBA00022475"/>
    </source>
</evidence>
<keyword evidence="3" id="KW-0067">ATP-binding</keyword>
<comment type="caution">
    <text evidence="7">The sequence shown here is derived from an EMBL/GenBank/DDBJ whole genome shotgun (WGS) entry which is preliminary data.</text>
</comment>
<sequence length="229" mass="26098">MKIQKHSDIHIEFRSLTKVSESGEVLFENVNGAIFKHAMTTLEGPSGCGKTTLLRIIAGLDAPTSGAIVINGDVATEGTHIYIQPFDRNIGMLFQDLALWPHMSCIEQLKFVWDARHTQKATFEQEFHTYAHIVDFPENLLERYPHQLSRGQQQRLAIMRCIITQPPLLFFDEPFTGLDKHLRNAFITCLQYVRKTASSTILLVTHDLYHLPLSPDHAITYEGKSLQFH</sequence>
<dbReference type="PANTHER" id="PTHR43875:SF15">
    <property type="entry name" value="TREHALOSE IMPORT ATP-BINDING PROTEIN SUGC"/>
    <property type="match status" value="1"/>
</dbReference>
<evidence type="ECO:0000256" key="4">
    <source>
        <dbReference type="ARBA" id="ARBA00022967"/>
    </source>
</evidence>
<organism evidence="7 8">
    <name type="scientific">Candidatus Roizmanbacteria bacterium RIFCSPLOWO2_01_FULL_45_11</name>
    <dbReference type="NCBI Taxonomy" id="1802070"/>
    <lineage>
        <taxon>Bacteria</taxon>
        <taxon>Candidatus Roizmaniibacteriota</taxon>
    </lineage>
</organism>
<evidence type="ECO:0000256" key="2">
    <source>
        <dbReference type="ARBA" id="ARBA00022741"/>
    </source>
</evidence>
<dbReference type="AlphaFoldDB" id="A0A1F7JFQ9"/>